<dbReference type="AlphaFoldDB" id="A0A423VFE8"/>
<reference evidence="1 2" key="1">
    <citation type="submission" date="2015-09" db="EMBL/GenBank/DDBJ databases">
        <title>Host preference determinants of Valsa canker pathogens revealed by comparative genomics.</title>
        <authorList>
            <person name="Yin Z."/>
            <person name="Huang L."/>
        </authorList>
    </citation>
    <scope>NUCLEOTIDE SEQUENCE [LARGE SCALE GENOMIC DNA]</scope>
    <source>
        <strain evidence="1 2">SXYLt</strain>
    </source>
</reference>
<proteinExistence type="predicted"/>
<organism evidence="1 2">
    <name type="scientific">Cytospora leucostoma</name>
    <dbReference type="NCBI Taxonomy" id="1230097"/>
    <lineage>
        <taxon>Eukaryota</taxon>
        <taxon>Fungi</taxon>
        <taxon>Dikarya</taxon>
        <taxon>Ascomycota</taxon>
        <taxon>Pezizomycotina</taxon>
        <taxon>Sordariomycetes</taxon>
        <taxon>Sordariomycetidae</taxon>
        <taxon>Diaporthales</taxon>
        <taxon>Cytosporaceae</taxon>
        <taxon>Cytospora</taxon>
    </lineage>
</organism>
<gene>
    <name evidence="1" type="ORF">VPNG_10177</name>
</gene>
<dbReference type="EMBL" id="LKEB01000103">
    <property type="protein sequence ID" value="ROV89732.1"/>
    <property type="molecule type" value="Genomic_DNA"/>
</dbReference>
<keyword evidence="2" id="KW-1185">Reference proteome</keyword>
<dbReference type="InParanoid" id="A0A423VFE8"/>
<evidence type="ECO:0000313" key="1">
    <source>
        <dbReference type="EMBL" id="ROV89732.1"/>
    </source>
</evidence>
<comment type="caution">
    <text evidence="1">The sequence shown here is derived from an EMBL/GenBank/DDBJ whole genome shotgun (WGS) entry which is preliminary data.</text>
</comment>
<dbReference type="Proteomes" id="UP000285146">
    <property type="component" value="Unassembled WGS sequence"/>
</dbReference>
<evidence type="ECO:0000313" key="2">
    <source>
        <dbReference type="Proteomes" id="UP000285146"/>
    </source>
</evidence>
<name>A0A423VFE8_9PEZI</name>
<protein>
    <submittedName>
        <fullName evidence="1">Uncharacterized protein</fullName>
    </submittedName>
</protein>
<accession>A0A423VFE8</accession>
<sequence length="132" mass="14607">MPPATASSSPSSPPLYSDLDACRQFLRNTLLCGGAGRYRPSAVTSADVAQALLSLRDMSSILYSFRQSQRAFYTNMYRLSTAAARTVEAAVEGARGRQLLRHPTAVATATDMERLVNHLNRRRELQMELEEV</sequence>